<dbReference type="HOGENOM" id="CLU_010026_3_1_1"/>
<evidence type="ECO:0000256" key="1">
    <source>
        <dbReference type="ARBA" id="ARBA00004477"/>
    </source>
</evidence>
<evidence type="ECO:0000256" key="9">
    <source>
        <dbReference type="ARBA" id="ARBA00023180"/>
    </source>
</evidence>
<organism evidence="12">
    <name type="scientific">Selaginella moellendorffii</name>
    <name type="common">Spikemoss</name>
    <dbReference type="NCBI Taxonomy" id="88036"/>
    <lineage>
        <taxon>Eukaryota</taxon>
        <taxon>Viridiplantae</taxon>
        <taxon>Streptophyta</taxon>
        <taxon>Embryophyta</taxon>
        <taxon>Tracheophyta</taxon>
        <taxon>Lycopodiopsida</taxon>
        <taxon>Selaginellales</taxon>
        <taxon>Selaginellaceae</taxon>
        <taxon>Selaginella</taxon>
    </lineage>
</organism>
<evidence type="ECO:0000256" key="5">
    <source>
        <dbReference type="ARBA" id="ARBA00022692"/>
    </source>
</evidence>
<dbReference type="AlphaFoldDB" id="D8R2Q5"/>
<comment type="subcellular location">
    <subcellularLocation>
        <location evidence="1">Endoplasmic reticulum membrane</location>
        <topology evidence="1">Multi-pass membrane protein</topology>
    </subcellularLocation>
</comment>
<reference evidence="11 12" key="1">
    <citation type="journal article" date="2011" name="Science">
        <title>The Selaginella genome identifies genetic changes associated with the evolution of vascular plants.</title>
        <authorList>
            <person name="Banks J.A."/>
            <person name="Nishiyama T."/>
            <person name="Hasebe M."/>
            <person name="Bowman J.L."/>
            <person name="Gribskov M."/>
            <person name="dePamphilis C."/>
            <person name="Albert V.A."/>
            <person name="Aono N."/>
            <person name="Aoyama T."/>
            <person name="Ambrose B.A."/>
            <person name="Ashton N.W."/>
            <person name="Axtell M.J."/>
            <person name="Barker E."/>
            <person name="Barker M.S."/>
            <person name="Bennetzen J.L."/>
            <person name="Bonawitz N.D."/>
            <person name="Chapple C."/>
            <person name="Cheng C."/>
            <person name="Correa L.G."/>
            <person name="Dacre M."/>
            <person name="DeBarry J."/>
            <person name="Dreyer I."/>
            <person name="Elias M."/>
            <person name="Engstrom E.M."/>
            <person name="Estelle M."/>
            <person name="Feng L."/>
            <person name="Finet C."/>
            <person name="Floyd S.K."/>
            <person name="Frommer W.B."/>
            <person name="Fujita T."/>
            <person name="Gramzow L."/>
            <person name="Gutensohn M."/>
            <person name="Harholt J."/>
            <person name="Hattori M."/>
            <person name="Heyl A."/>
            <person name="Hirai T."/>
            <person name="Hiwatashi Y."/>
            <person name="Ishikawa M."/>
            <person name="Iwata M."/>
            <person name="Karol K.G."/>
            <person name="Koehler B."/>
            <person name="Kolukisaoglu U."/>
            <person name="Kubo M."/>
            <person name="Kurata T."/>
            <person name="Lalonde S."/>
            <person name="Li K."/>
            <person name="Li Y."/>
            <person name="Litt A."/>
            <person name="Lyons E."/>
            <person name="Manning G."/>
            <person name="Maruyama T."/>
            <person name="Michael T.P."/>
            <person name="Mikami K."/>
            <person name="Miyazaki S."/>
            <person name="Morinaga S."/>
            <person name="Murata T."/>
            <person name="Mueller-Roeber B."/>
            <person name="Nelson D.R."/>
            <person name="Obara M."/>
            <person name="Oguri Y."/>
            <person name="Olmstead R.G."/>
            <person name="Onodera N."/>
            <person name="Petersen B.L."/>
            <person name="Pils B."/>
            <person name="Prigge M."/>
            <person name="Rensing S.A."/>
            <person name="Riano-Pachon D.M."/>
            <person name="Roberts A.W."/>
            <person name="Sato Y."/>
            <person name="Scheller H.V."/>
            <person name="Schulz B."/>
            <person name="Schulz C."/>
            <person name="Shakirov E.V."/>
            <person name="Shibagaki N."/>
            <person name="Shinohara N."/>
            <person name="Shippen D.E."/>
            <person name="Soerensen I."/>
            <person name="Sotooka R."/>
            <person name="Sugimoto N."/>
            <person name="Sugita M."/>
            <person name="Sumikawa N."/>
            <person name="Tanurdzic M."/>
            <person name="Theissen G."/>
            <person name="Ulvskov P."/>
            <person name="Wakazuki S."/>
            <person name="Weng J.K."/>
            <person name="Willats W.W."/>
            <person name="Wipf D."/>
            <person name="Wolf P.G."/>
            <person name="Yang L."/>
            <person name="Zimmer A.D."/>
            <person name="Zhu Q."/>
            <person name="Mitros T."/>
            <person name="Hellsten U."/>
            <person name="Loque D."/>
            <person name="Otillar R."/>
            <person name="Salamov A."/>
            <person name="Schmutz J."/>
            <person name="Shapiro H."/>
            <person name="Lindquist E."/>
            <person name="Lucas S."/>
            <person name="Rokhsar D."/>
            <person name="Grigoriev I.V."/>
        </authorList>
    </citation>
    <scope>NUCLEOTIDE SEQUENCE [LARGE SCALE GENOMIC DNA]</scope>
</reference>
<dbReference type="GO" id="GO:0042765">
    <property type="term" value="C:GPI-anchor transamidase complex"/>
    <property type="evidence" value="ECO:0000318"/>
    <property type="project" value="GO_Central"/>
</dbReference>
<evidence type="ECO:0000256" key="4">
    <source>
        <dbReference type="ARBA" id="ARBA00022502"/>
    </source>
</evidence>
<gene>
    <name evidence="11" type="ORF">SELMODRAFT_439141</name>
</gene>
<comment type="pathway">
    <text evidence="2">Glycolipid biosynthesis; glycosylphosphatidylinositol-anchor biosynthesis.</text>
</comment>
<feature type="transmembrane region" description="Helical" evidence="10">
    <location>
        <begin position="7"/>
        <end position="25"/>
    </location>
</feature>
<dbReference type="FunCoup" id="D8R2Q5">
    <property type="interactions" value="4993"/>
</dbReference>
<keyword evidence="4" id="KW-0337">GPI-anchor biosynthesis</keyword>
<dbReference type="InterPro" id="IPR019540">
    <property type="entry name" value="PtdIno-glycan_biosynth_class_S"/>
</dbReference>
<dbReference type="Pfam" id="PF10510">
    <property type="entry name" value="PIG-S"/>
    <property type="match status" value="1"/>
</dbReference>
<dbReference type="GO" id="GO:0006506">
    <property type="term" value="P:GPI anchor biosynthetic process"/>
    <property type="evidence" value="ECO:0007669"/>
    <property type="project" value="UniProtKB-UniPathway"/>
</dbReference>
<dbReference type="EMBL" id="GL377570">
    <property type="protein sequence ID" value="EFJ33767.1"/>
    <property type="molecule type" value="Genomic_DNA"/>
</dbReference>
<dbReference type="GO" id="GO:0016255">
    <property type="term" value="P:attachment of GPI anchor to protein"/>
    <property type="evidence" value="ECO:0000318"/>
    <property type="project" value="GO_Central"/>
</dbReference>
<dbReference type="UniPathway" id="UPA00196"/>
<proteinExistence type="inferred from homology"/>
<dbReference type="PANTHER" id="PTHR21072">
    <property type="entry name" value="GPI TRANSAMIDASE COMPONENT PIG-S"/>
    <property type="match status" value="1"/>
</dbReference>
<keyword evidence="5 10" id="KW-0812">Transmembrane</keyword>
<dbReference type="Proteomes" id="UP000001514">
    <property type="component" value="Unassembled WGS sequence"/>
</dbReference>
<dbReference type="InParanoid" id="D8R2Q5"/>
<evidence type="ECO:0000256" key="8">
    <source>
        <dbReference type="ARBA" id="ARBA00023136"/>
    </source>
</evidence>
<evidence type="ECO:0000313" key="12">
    <source>
        <dbReference type="Proteomes" id="UP000001514"/>
    </source>
</evidence>
<dbReference type="STRING" id="88036.D8R2Q5"/>
<evidence type="ECO:0000256" key="3">
    <source>
        <dbReference type="ARBA" id="ARBA00005316"/>
    </source>
</evidence>
<evidence type="ECO:0000256" key="10">
    <source>
        <dbReference type="SAM" id="Phobius"/>
    </source>
</evidence>
<dbReference type="PANTHER" id="PTHR21072:SF13">
    <property type="entry name" value="GPI TRANSAMIDASE COMPONENT PIG-S"/>
    <property type="match status" value="1"/>
</dbReference>
<keyword evidence="8 10" id="KW-0472">Membrane</keyword>
<keyword evidence="7 10" id="KW-1133">Transmembrane helix</keyword>
<dbReference type="OMA" id="SISATCQ"/>
<keyword evidence="9" id="KW-0325">Glycoprotein</keyword>
<dbReference type="KEGG" id="smo:SELMODRAFT_439141"/>
<feature type="transmembrane region" description="Helical" evidence="10">
    <location>
        <begin position="537"/>
        <end position="556"/>
    </location>
</feature>
<dbReference type="Gramene" id="EFJ33767">
    <property type="protein sequence ID" value="EFJ33767"/>
    <property type="gene ID" value="SELMODRAFT_439141"/>
</dbReference>
<protein>
    <recommendedName>
        <fullName evidence="13">GPI transamidase component PIG-S</fullName>
    </recommendedName>
</protein>
<sequence>MAGSTRLAIALSALAYILAGLPFWWKLTEVYRVPLPYREVEGFVTKQSSSSAARVHCQLQIVFFSKEETPDRDAKWSDRLEVVLRATREWSSSGFCEIEVAVTLDAKGLCLHKRGGDRAKPLWECGRVLDSLHSQDSTSIDESLKNYIGEDRAGKYTILVLLDGELSQGGGAEAVVGKYRHAWVVFPPSLLGNDEQLTRIISETAGVLLAGGKPATAVAKTMPLAADGSAILSFSLLNADPENWIFNWDFDSVESQYLSPVVDALAPVARLSVESQVLYYTPAAARSQWNADIRSHVIESKDLSFFVNANEWHLDTSAAAAGRSKVLHFAIYVPPVEECPLRIKLSSGRITSSASIDGFTSPLMPLMQGWGGVVIWNPPGCLVADNSTLRQRLNVNDLKTTMEVVVAQLRTLFGLPPVPPRRKAPKLSILCNQRTGFAEWELDLLLRRRVIADVNSTASTLASLLKLVESLPKMVIQQEIGVQVTTSLEAAEKAMDAGNASYQVIGNFSATAKAWAEEAFFHPSIMSLLHFPKEHQFAMYTPFFVPVLLHTVISVVKETMRYARKSSRK</sequence>
<accession>D8R2Q5</accession>
<evidence type="ECO:0000256" key="7">
    <source>
        <dbReference type="ARBA" id="ARBA00022989"/>
    </source>
</evidence>
<evidence type="ECO:0000313" key="11">
    <source>
        <dbReference type="EMBL" id="EFJ33767.1"/>
    </source>
</evidence>
<comment type="similarity">
    <text evidence="3">Belongs to the PIGS family.</text>
</comment>
<evidence type="ECO:0000256" key="2">
    <source>
        <dbReference type="ARBA" id="ARBA00004687"/>
    </source>
</evidence>
<keyword evidence="6" id="KW-0256">Endoplasmic reticulum</keyword>
<dbReference type="eggNOG" id="KOG2459">
    <property type="taxonomic scope" value="Eukaryota"/>
</dbReference>
<evidence type="ECO:0008006" key="13">
    <source>
        <dbReference type="Google" id="ProtNLM"/>
    </source>
</evidence>
<name>D8R2Q5_SELML</name>
<evidence type="ECO:0000256" key="6">
    <source>
        <dbReference type="ARBA" id="ARBA00022824"/>
    </source>
</evidence>
<keyword evidence="12" id="KW-1185">Reference proteome</keyword>